<evidence type="ECO:0000256" key="9">
    <source>
        <dbReference type="HAMAP-Rule" id="MF_03172"/>
    </source>
</evidence>
<feature type="binding site" evidence="9">
    <location>
        <position position="84"/>
    </location>
    <ligand>
        <name>a ribonucleoside 5'-phosphate</name>
        <dbReference type="ChEBI" id="CHEBI:58043"/>
    </ligand>
</feature>
<keyword evidence="1 9" id="KW-0963">Cytoplasm</keyword>
<dbReference type="PROSITE" id="PS00113">
    <property type="entry name" value="ADENYLATE_KINASE"/>
    <property type="match status" value="1"/>
</dbReference>
<feature type="binding site" evidence="9">
    <location>
        <position position="229"/>
    </location>
    <ligand>
        <name>ATP</name>
        <dbReference type="ChEBI" id="CHEBI:30616"/>
    </ligand>
</feature>
<dbReference type="OrthoDB" id="442176at2759"/>
<feature type="binding site" evidence="9">
    <location>
        <begin position="106"/>
        <end position="108"/>
    </location>
    <ligand>
        <name>a ribonucleoside 5'-phosphate</name>
        <dbReference type="ChEBI" id="CHEBI:58043"/>
    </ligand>
</feature>
<keyword evidence="4 9" id="KW-0418">Kinase</keyword>
<dbReference type="HAMAP" id="MF_03172">
    <property type="entry name" value="Adenylate_kinase_UMP_CMP_kin"/>
    <property type="match status" value="1"/>
</dbReference>
<comment type="caution">
    <text evidence="10">The sequence shown here is derived from an EMBL/GenBank/DDBJ whole genome shotgun (WGS) entry which is preliminary data.</text>
</comment>
<dbReference type="InterPro" id="IPR006266">
    <property type="entry name" value="UMP_CMP_kinase"/>
</dbReference>
<proteinExistence type="inferred from homology"/>
<dbReference type="RefSeq" id="XP_003068123.1">
    <property type="nucleotide sequence ID" value="XM_003068077.1"/>
</dbReference>
<keyword evidence="7 9" id="KW-0539">Nucleus</keyword>
<keyword evidence="3 9" id="KW-0547">Nucleotide-binding</keyword>
<organism evidence="10 11">
    <name type="scientific">Coccidioides posadasii (strain C735)</name>
    <name type="common">Valley fever fungus</name>
    <dbReference type="NCBI Taxonomy" id="222929"/>
    <lineage>
        <taxon>Eukaryota</taxon>
        <taxon>Fungi</taxon>
        <taxon>Dikarya</taxon>
        <taxon>Ascomycota</taxon>
        <taxon>Pezizomycotina</taxon>
        <taxon>Eurotiomycetes</taxon>
        <taxon>Eurotiomycetidae</taxon>
        <taxon>Onygenales</taxon>
        <taxon>Onygenaceae</taxon>
        <taxon>Coccidioides</taxon>
    </lineage>
</organism>
<dbReference type="InterPro" id="IPR027417">
    <property type="entry name" value="P-loop_NTPase"/>
</dbReference>
<feature type="binding site" evidence="9">
    <location>
        <begin position="146"/>
        <end position="149"/>
    </location>
    <ligand>
        <name>a ribonucleoside 5'-phosphate</name>
        <dbReference type="ChEBI" id="CHEBI:58043"/>
    </ligand>
</feature>
<dbReference type="Pfam" id="PF00406">
    <property type="entry name" value="ADK"/>
    <property type="match status" value="1"/>
</dbReference>
<dbReference type="PANTHER" id="PTHR23359">
    <property type="entry name" value="NUCLEOTIDE KINASE"/>
    <property type="match status" value="1"/>
</dbReference>
<protein>
    <recommendedName>
        <fullName evidence="9">Uridylate kinase</fullName>
        <shortName evidence="9">UK</shortName>
        <ecNumber evidence="9">2.7.4.14</ecNumber>
    </recommendedName>
    <alternativeName>
        <fullName evidence="9">ATP:UMP phosphotransferase</fullName>
    </alternativeName>
    <alternativeName>
        <fullName evidence="9">Deoxycytidylate kinase</fullName>
        <shortName evidence="9">CK</shortName>
        <shortName evidence="9">dCMP kinase</shortName>
    </alternativeName>
    <alternativeName>
        <fullName evidence="9">Uridine monophosphate kinase</fullName>
        <shortName evidence="9">UMP kinase</shortName>
        <shortName evidence="9">UMPK</shortName>
    </alternativeName>
</protein>
<dbReference type="KEGG" id="cpw:9693606"/>
<dbReference type="GO" id="GO:0006207">
    <property type="term" value="P:'de novo' pyrimidine nucleobase biosynthetic process"/>
    <property type="evidence" value="ECO:0007669"/>
    <property type="project" value="InterPro"/>
</dbReference>
<dbReference type="InterPro" id="IPR000850">
    <property type="entry name" value="Adenylat/UMP-CMP_kin"/>
</dbReference>
<comment type="function">
    <text evidence="9">Catalyzes the phosphorylation of pyrimidine nucleoside monophosphates at the expense of ATP. Plays an important role in de novo pyrimidine nucleotide biosynthesis. Has preference for UMP and dUMP as phosphate acceptors, but can also use CMP, dCMP and AMP.</text>
</comment>
<evidence type="ECO:0000256" key="2">
    <source>
        <dbReference type="ARBA" id="ARBA00022679"/>
    </source>
</evidence>
<dbReference type="EC" id="2.7.4.14" evidence="9"/>
<dbReference type="PRINTS" id="PR00094">
    <property type="entry name" value="ADENYLTKNASE"/>
</dbReference>
<comment type="catalytic activity">
    <reaction evidence="8 9">
        <text>UMP + ATP = UDP + ADP</text>
        <dbReference type="Rhea" id="RHEA:24400"/>
        <dbReference type="ChEBI" id="CHEBI:30616"/>
        <dbReference type="ChEBI" id="CHEBI:57865"/>
        <dbReference type="ChEBI" id="CHEBI:58223"/>
        <dbReference type="ChEBI" id="CHEBI:456216"/>
        <dbReference type="EC" id="2.7.4.14"/>
    </reaction>
</comment>
<dbReference type="GO" id="GO:0005737">
    <property type="term" value="C:cytoplasm"/>
    <property type="evidence" value="ECO:0007669"/>
    <property type="project" value="UniProtKB-SubCell"/>
</dbReference>
<feature type="region of interest" description="LID" evidence="9">
    <location>
        <begin position="183"/>
        <end position="193"/>
    </location>
</feature>
<evidence type="ECO:0000256" key="7">
    <source>
        <dbReference type="ARBA" id="ARBA00023242"/>
    </source>
</evidence>
<comment type="similarity">
    <text evidence="9">Belongs to the adenylate kinase family. UMP-CMP kinase subfamily.</text>
</comment>
<dbReference type="SUPFAM" id="SSF52540">
    <property type="entry name" value="P-loop containing nucleoside triphosphate hydrolases"/>
    <property type="match status" value="1"/>
</dbReference>
<comment type="subunit">
    <text evidence="9">Monomer.</text>
</comment>
<feature type="binding site" evidence="9">
    <location>
        <position position="201"/>
    </location>
    <ligand>
        <name>a ribonucleoside 5'-phosphate</name>
        <dbReference type="ChEBI" id="CHEBI:58043"/>
    </ligand>
</feature>
<dbReference type="AlphaFoldDB" id="C5PBJ4"/>
<dbReference type="CDD" id="cd01428">
    <property type="entry name" value="ADK"/>
    <property type="match status" value="1"/>
</dbReference>
<keyword evidence="2 9" id="KW-0808">Transferase</keyword>
<dbReference type="GO" id="GO:0006221">
    <property type="term" value="P:pyrimidine nucleotide biosynthetic process"/>
    <property type="evidence" value="ECO:0007669"/>
    <property type="project" value="UniProtKB-UniRule"/>
</dbReference>
<evidence type="ECO:0000256" key="8">
    <source>
        <dbReference type="ARBA" id="ARBA00048116"/>
    </source>
</evidence>
<feature type="binding site" evidence="9">
    <location>
        <position position="190"/>
    </location>
    <ligand>
        <name>a ribonucleoside 5'-phosphate</name>
        <dbReference type="ChEBI" id="CHEBI:58043"/>
    </ligand>
</feature>
<accession>C5PBJ4</accession>
<dbReference type="HAMAP" id="MF_00235">
    <property type="entry name" value="Adenylate_kinase_Adk"/>
    <property type="match status" value="1"/>
</dbReference>
<evidence type="ECO:0000313" key="10">
    <source>
        <dbReference type="EMBL" id="EER25978.1"/>
    </source>
</evidence>
<name>C5PBJ4_COCP7</name>
<dbReference type="GO" id="GO:0005524">
    <property type="term" value="F:ATP binding"/>
    <property type="evidence" value="ECO:0007669"/>
    <property type="project" value="UniProtKB-KW"/>
</dbReference>
<feature type="binding site" evidence="9">
    <location>
        <begin position="58"/>
        <end position="63"/>
    </location>
    <ligand>
        <name>ATP</name>
        <dbReference type="ChEBI" id="CHEBI:30616"/>
    </ligand>
</feature>
<dbReference type="VEuPathDB" id="FungiDB:CPC735_044220"/>
<dbReference type="InterPro" id="IPR033690">
    <property type="entry name" value="Adenylat_kinase_CS"/>
</dbReference>
<reference evidence="10 11" key="1">
    <citation type="journal article" date="2009" name="Genome Res.">
        <title>Comparative genomic analyses of the human fungal pathogens Coccidioides and their relatives.</title>
        <authorList>
            <person name="Sharpton T.J."/>
            <person name="Stajich J.E."/>
            <person name="Rounsley S.D."/>
            <person name="Gardner M.J."/>
            <person name="Wortman J.R."/>
            <person name="Jordar V.S."/>
            <person name="Maiti R."/>
            <person name="Kodira C.D."/>
            <person name="Neafsey D.E."/>
            <person name="Zeng Q."/>
            <person name="Hung C.-Y."/>
            <person name="McMahan C."/>
            <person name="Muszewska A."/>
            <person name="Grynberg M."/>
            <person name="Mandel M.A."/>
            <person name="Kellner E.M."/>
            <person name="Barker B.M."/>
            <person name="Galgiani J.N."/>
            <person name="Orbach M.J."/>
            <person name="Kirkland T.N."/>
            <person name="Cole G.T."/>
            <person name="Henn M.R."/>
            <person name="Birren B.W."/>
            <person name="Taylor J.W."/>
        </authorList>
    </citation>
    <scope>NUCLEOTIDE SEQUENCE [LARGE SCALE GENOMIC DNA]</scope>
    <source>
        <strain evidence="11">C735</strain>
    </source>
</reference>
<evidence type="ECO:0000256" key="4">
    <source>
        <dbReference type="ARBA" id="ARBA00022777"/>
    </source>
</evidence>
<feature type="binding site" evidence="9">
    <location>
        <position position="153"/>
    </location>
    <ligand>
        <name>a ribonucleoside 5'-phosphate</name>
        <dbReference type="ChEBI" id="CHEBI:58043"/>
    </ligand>
</feature>
<comment type="domain">
    <text evidence="9">Consists of three domains, a large central CORE domain and two small peripheral domains, NMPbind and LID, which undergo movements during catalysis. The LID domain closes over the site of phosphoryl transfer upon ATP binding. Assembling and dissambling the active center during each catalytic cycle provides an effective means to prevent ATP hydrolysis.</text>
</comment>
<comment type="subcellular location">
    <subcellularLocation>
        <location evidence="9">Cytoplasm</location>
    </subcellularLocation>
    <subcellularLocation>
        <location evidence="9">Nucleus</location>
    </subcellularLocation>
    <text evidence="9">Predominantly cytoplasmic.</text>
</comment>
<dbReference type="NCBIfam" id="TIGR01359">
    <property type="entry name" value="UMP_CMP_kin_fam"/>
    <property type="match status" value="1"/>
</dbReference>
<evidence type="ECO:0000256" key="3">
    <source>
        <dbReference type="ARBA" id="ARBA00022741"/>
    </source>
</evidence>
<evidence type="ECO:0000256" key="5">
    <source>
        <dbReference type="ARBA" id="ARBA00022840"/>
    </source>
</evidence>
<dbReference type="Proteomes" id="UP000009084">
    <property type="component" value="Unassembled WGS sequence"/>
</dbReference>
<comment type="cofactor">
    <cofactor evidence="9">
        <name>Mg(2+)</name>
        <dbReference type="ChEBI" id="CHEBI:18420"/>
    </cofactor>
    <text evidence="9">Binds 1 Mg(2+) ion per monomer.</text>
</comment>
<gene>
    <name evidence="10" type="ORF">CPC735_044220</name>
</gene>
<keyword evidence="6 9" id="KW-0665">Pyrimidine biosynthesis</keyword>
<dbReference type="Gene3D" id="3.40.50.300">
    <property type="entry name" value="P-loop containing nucleotide triphosphate hydrolases"/>
    <property type="match status" value="1"/>
</dbReference>
<evidence type="ECO:0000256" key="6">
    <source>
        <dbReference type="ARBA" id="ARBA00022975"/>
    </source>
</evidence>
<dbReference type="GO" id="GO:0005634">
    <property type="term" value="C:nucleus"/>
    <property type="evidence" value="ECO:0007669"/>
    <property type="project" value="UniProtKB-SubCell"/>
</dbReference>
<evidence type="ECO:0000313" key="11">
    <source>
        <dbReference type="Proteomes" id="UP000009084"/>
    </source>
</evidence>
<dbReference type="EMBL" id="ACFW01000035">
    <property type="protein sequence ID" value="EER25978.1"/>
    <property type="molecule type" value="Genomic_DNA"/>
</dbReference>
<sequence length="253" mass="27804">MSSQTENSTASEPVVTLAPAPAPLTVAPELTPPLTSNNTTPRFSEKDVSVIFVLGGPGSGKGTQSANLVREYGFSHLSAGDLLRAEQNREESQYGELIRNYIREGLIVPMEITVALLSNAMADILAEKKAQNQLIPGIPSRFLIDGFPRKMDQAIFFEETVVPSMATLFLSCPEEIMLNRLLKRGETSGRSDDNIDSIRKRFRVFVDQSMPVVDHYTKEGKVMSVSSVGSVDEVYSGIKREIEARGIRPVQEN</sequence>
<dbReference type="GO" id="GO:0033862">
    <property type="term" value="F:UMP kinase activity"/>
    <property type="evidence" value="ECO:0007669"/>
    <property type="project" value="RHEA"/>
</dbReference>
<evidence type="ECO:0000256" key="1">
    <source>
        <dbReference type="ARBA" id="ARBA00022490"/>
    </source>
</evidence>
<keyword evidence="5 9" id="KW-0067">ATP-binding</keyword>
<feature type="binding site" evidence="9">
    <location>
        <position position="184"/>
    </location>
    <ligand>
        <name>ATP</name>
        <dbReference type="ChEBI" id="CHEBI:30616"/>
    </ligand>
</feature>
<dbReference type="HOGENOM" id="CLU_032354_0_2_1"/>
<feature type="region of interest" description="NMPbind" evidence="9">
    <location>
        <begin position="78"/>
        <end position="108"/>
    </location>
</feature>